<reference evidence="3" key="1">
    <citation type="journal article" date="2019" name="Int. J. Syst. Evol. Microbiol.">
        <title>The Global Catalogue of Microorganisms (GCM) 10K type strain sequencing project: providing services to taxonomists for standard genome sequencing and annotation.</title>
        <authorList>
            <consortium name="The Broad Institute Genomics Platform"/>
            <consortium name="The Broad Institute Genome Sequencing Center for Infectious Disease"/>
            <person name="Wu L."/>
            <person name="Ma J."/>
        </authorList>
    </citation>
    <scope>NUCLEOTIDE SEQUENCE [LARGE SCALE GENOMIC DNA]</scope>
    <source>
        <strain evidence="3">CGMCC 1.16855</strain>
    </source>
</reference>
<organism evidence="2 3">
    <name type="scientific">Falsiroseomonas tokyonensis</name>
    <dbReference type="NCBI Taxonomy" id="430521"/>
    <lineage>
        <taxon>Bacteria</taxon>
        <taxon>Pseudomonadati</taxon>
        <taxon>Pseudomonadota</taxon>
        <taxon>Alphaproteobacteria</taxon>
        <taxon>Acetobacterales</taxon>
        <taxon>Roseomonadaceae</taxon>
        <taxon>Falsiroseomonas</taxon>
    </lineage>
</organism>
<accession>A0ABV7BYY4</accession>
<dbReference type="PANTHER" id="PTHR18964:SF149">
    <property type="entry name" value="BIFUNCTIONAL UDP-N-ACETYLGLUCOSAMINE 2-EPIMERASE_N-ACETYLMANNOSAMINE KINASE"/>
    <property type="match status" value="1"/>
</dbReference>
<dbReference type="PANTHER" id="PTHR18964">
    <property type="entry name" value="ROK (REPRESSOR, ORF, KINASE) FAMILY"/>
    <property type="match status" value="1"/>
</dbReference>
<dbReference type="Proteomes" id="UP001595420">
    <property type="component" value="Unassembled WGS sequence"/>
</dbReference>
<evidence type="ECO:0000313" key="3">
    <source>
        <dbReference type="Proteomes" id="UP001595420"/>
    </source>
</evidence>
<gene>
    <name evidence="2" type="ORF">ACFOD3_22435</name>
</gene>
<dbReference type="Pfam" id="PF00480">
    <property type="entry name" value="ROK"/>
    <property type="match status" value="1"/>
</dbReference>
<name>A0ABV7BYY4_9PROT</name>
<proteinExistence type="inferred from homology"/>
<dbReference type="RefSeq" id="WP_216838770.1">
    <property type="nucleotide sequence ID" value="NZ_JAFNJS010000007.1"/>
</dbReference>
<comment type="caution">
    <text evidence="2">The sequence shown here is derived from an EMBL/GenBank/DDBJ whole genome shotgun (WGS) entry which is preliminary data.</text>
</comment>
<keyword evidence="3" id="KW-1185">Reference proteome</keyword>
<dbReference type="EMBL" id="JBHRSB010000007">
    <property type="protein sequence ID" value="MFC3002675.1"/>
    <property type="molecule type" value="Genomic_DNA"/>
</dbReference>
<protein>
    <submittedName>
        <fullName evidence="2">ROK family protein</fullName>
    </submittedName>
</protein>
<dbReference type="InterPro" id="IPR000600">
    <property type="entry name" value="ROK"/>
</dbReference>
<evidence type="ECO:0000256" key="1">
    <source>
        <dbReference type="ARBA" id="ARBA00006479"/>
    </source>
</evidence>
<sequence length="390" mass="40146">MQDPPRTRRQTRASILSRLLATTEGLHRPRLAAACRLTEGSISRILAELRAEGLVQEPRRPTPYPGGPSSIVTLNPALRVAALEFANDRLGFGIANLLGEVDTATRLPLPAGASAAQVAAAVAEAVDSLAGWCAGHGLAPRQLAVSIPGYRPGGSNPILAVDAAALRTRLLQAFPGVPLALCNTATAQAAIHLQGPGSAITDRHLFLYLGHGVGAAWVDPVEAGQPIRAVELGHAVVDPEGPACRCGHRGCLEAHASTAALASIAEVEEAALVAAGPGWPALTRMTARRQQALRRVLRQTGIALGNALNAAGPARLAVCGWPAALPPDLRTALEQGVDASLFGGFADRVAFLQPAMGQEPAAALAHAVHVLLRMGGLPPNEEMPAAAPAA</sequence>
<comment type="similarity">
    <text evidence="1">Belongs to the ROK (NagC/XylR) family.</text>
</comment>
<evidence type="ECO:0000313" key="2">
    <source>
        <dbReference type="EMBL" id="MFC3002675.1"/>
    </source>
</evidence>